<evidence type="ECO:0000313" key="3">
    <source>
        <dbReference type="Proteomes" id="UP001212326"/>
    </source>
</evidence>
<proteinExistence type="predicted"/>
<dbReference type="Proteomes" id="UP001212326">
    <property type="component" value="Chromosome"/>
</dbReference>
<feature type="region of interest" description="Disordered" evidence="1">
    <location>
        <begin position="9"/>
        <end position="42"/>
    </location>
</feature>
<evidence type="ECO:0008006" key="4">
    <source>
        <dbReference type="Google" id="ProtNLM"/>
    </source>
</evidence>
<name>A0ABY7P3L9_9ACTN</name>
<gene>
    <name evidence="2" type="ORF">O1G22_15380</name>
</gene>
<sequence length="144" mass="14214">MLLLGLAACSSSGHEPSKHASPTAASPSGSAQQGGDLVDPSIYGQSVSGAKTLLNIRGKGDSSPSVPGAGKSGDLVIAVSCSGKGSLKVADKSGRLLLGIATCEGSPGAIYNSRGSFRPDDSALKLTTDAAVAWRIAALQAPHA</sequence>
<evidence type="ECO:0000313" key="2">
    <source>
        <dbReference type="EMBL" id="WBO64114.1"/>
    </source>
</evidence>
<evidence type="ECO:0000256" key="1">
    <source>
        <dbReference type="SAM" id="MobiDB-lite"/>
    </source>
</evidence>
<dbReference type="RefSeq" id="WP_270081875.1">
    <property type="nucleotide sequence ID" value="NZ_CP115300.1"/>
</dbReference>
<feature type="compositionally biased region" description="Low complexity" evidence="1">
    <location>
        <begin position="20"/>
        <end position="35"/>
    </location>
</feature>
<dbReference type="EMBL" id="CP115300">
    <property type="protein sequence ID" value="WBO64114.1"/>
    <property type="molecule type" value="Genomic_DNA"/>
</dbReference>
<keyword evidence="3" id="KW-1185">Reference proteome</keyword>
<reference evidence="2 3" key="1">
    <citation type="submission" date="2022-12" db="EMBL/GenBank/DDBJ databases">
        <authorList>
            <person name="Mo P."/>
        </authorList>
    </citation>
    <scope>NUCLEOTIDE SEQUENCE [LARGE SCALE GENOMIC DNA]</scope>
    <source>
        <strain evidence="2 3">HUAS 2-6</strain>
    </source>
</reference>
<protein>
    <recommendedName>
        <fullName evidence="4">Lipoprotein</fullName>
    </recommendedName>
</protein>
<organism evidence="2 3">
    <name type="scientific">Streptomyces camelliae</name>
    <dbReference type="NCBI Taxonomy" id="3004093"/>
    <lineage>
        <taxon>Bacteria</taxon>
        <taxon>Bacillati</taxon>
        <taxon>Actinomycetota</taxon>
        <taxon>Actinomycetes</taxon>
        <taxon>Kitasatosporales</taxon>
        <taxon>Streptomycetaceae</taxon>
        <taxon>Streptomyces</taxon>
    </lineage>
</organism>
<accession>A0ABY7P3L9</accession>